<evidence type="ECO:0000256" key="2">
    <source>
        <dbReference type="ARBA" id="ARBA00023054"/>
    </source>
</evidence>
<organism evidence="5 6">
    <name type="scientific">Auritidibacter ignavus</name>
    <dbReference type="NCBI Taxonomy" id="678932"/>
    <lineage>
        <taxon>Bacteria</taxon>
        <taxon>Bacillati</taxon>
        <taxon>Actinomycetota</taxon>
        <taxon>Actinomycetes</taxon>
        <taxon>Micrococcales</taxon>
        <taxon>Micrococcaceae</taxon>
        <taxon>Auritidibacter</taxon>
    </lineage>
</organism>
<dbReference type="GeneID" id="83696225"/>
<reference evidence="5 6" key="1">
    <citation type="submission" date="2023-03" db="EMBL/GenBank/DDBJ databases">
        <title>Complete genome sequences of several Auritidibacter ignavus strains isolated from ear infections.</title>
        <authorList>
            <person name="Baehr T."/>
            <person name="Baumhoegger A.M."/>
        </authorList>
    </citation>
    <scope>NUCLEOTIDE SEQUENCE [LARGE SCALE GENOMIC DNA]</scope>
    <source>
        <strain evidence="5 6">BABAE-6</strain>
    </source>
</reference>
<accession>A0AAJ6AMG3</accession>
<keyword evidence="2" id="KW-0175">Coiled coil</keyword>
<dbReference type="EMBL" id="CP122566">
    <property type="protein sequence ID" value="WGH92696.1"/>
    <property type="molecule type" value="Genomic_DNA"/>
</dbReference>
<sequence>MSTLKSRAVIGSVLVAGVLAAGAGGFVVANAVHDDAPAPAAAEVETANAEQTDLHERVEVKGTLGYGPAQTVGTELSGTLTSVASPGSTVKPGEELMRLDDRPVVAMRGKLPAWRTFELGMPNGRDVEQLEQNLADLDYFSGTPDQRFDAATATAIGRWQKDLGLPQTQQIERGRVVFLPSDVRVNKRLSEAGSPASDGVLEVTDTRLFATAEVQTAQQDLLTTGQEVTVRLPNGDEAEGVVEQVDPAVEKEDDSGKTSVTIPVRVALKDPSVAASYANVPVTVVATRTVAEDVLTVPVRALLAQSGGGYAVDVVDGDTVQRVPIKVGKFADEMVEVTSGELAAGDKVAVAE</sequence>
<evidence type="ECO:0000313" key="5">
    <source>
        <dbReference type="EMBL" id="WGH92696.1"/>
    </source>
</evidence>
<keyword evidence="3" id="KW-0732">Signal</keyword>
<dbReference type="InterPro" id="IPR050465">
    <property type="entry name" value="UPF0194_transport"/>
</dbReference>
<dbReference type="Gene3D" id="1.10.101.10">
    <property type="entry name" value="PGBD-like superfamily/PGBD"/>
    <property type="match status" value="1"/>
</dbReference>
<feature type="domain" description="Peptidoglycan binding-like" evidence="4">
    <location>
        <begin position="124"/>
        <end position="168"/>
    </location>
</feature>
<dbReference type="RefSeq" id="WP_110100827.1">
    <property type="nucleotide sequence ID" value="NZ_CP122561.1"/>
</dbReference>
<feature type="chain" id="PRO_5042595072" evidence="3">
    <location>
        <begin position="24"/>
        <end position="352"/>
    </location>
</feature>
<dbReference type="InterPro" id="IPR036366">
    <property type="entry name" value="PGBDSf"/>
</dbReference>
<dbReference type="Proteomes" id="UP001224674">
    <property type="component" value="Chromosome"/>
</dbReference>
<evidence type="ECO:0000313" key="6">
    <source>
        <dbReference type="Proteomes" id="UP001224674"/>
    </source>
</evidence>
<keyword evidence="6" id="KW-1185">Reference proteome</keyword>
<gene>
    <name evidence="5" type="ORF">QDX21_10375</name>
</gene>
<dbReference type="PANTHER" id="PTHR32347">
    <property type="entry name" value="EFFLUX SYSTEM COMPONENT YKNX-RELATED"/>
    <property type="match status" value="1"/>
</dbReference>
<dbReference type="Gene3D" id="2.40.420.20">
    <property type="match status" value="1"/>
</dbReference>
<evidence type="ECO:0000256" key="1">
    <source>
        <dbReference type="ARBA" id="ARBA00004196"/>
    </source>
</evidence>
<evidence type="ECO:0000256" key="3">
    <source>
        <dbReference type="SAM" id="SignalP"/>
    </source>
</evidence>
<comment type="subcellular location">
    <subcellularLocation>
        <location evidence="1">Cell envelope</location>
    </subcellularLocation>
</comment>
<dbReference type="AlphaFoldDB" id="A0AAJ6AMG3"/>
<dbReference type="SUPFAM" id="SSF47090">
    <property type="entry name" value="PGBD-like"/>
    <property type="match status" value="1"/>
</dbReference>
<dbReference type="Pfam" id="PF01471">
    <property type="entry name" value="PG_binding_1"/>
    <property type="match status" value="1"/>
</dbReference>
<dbReference type="GO" id="GO:0030313">
    <property type="term" value="C:cell envelope"/>
    <property type="evidence" value="ECO:0007669"/>
    <property type="project" value="UniProtKB-SubCell"/>
</dbReference>
<feature type="signal peptide" evidence="3">
    <location>
        <begin position="1"/>
        <end position="23"/>
    </location>
</feature>
<dbReference type="InterPro" id="IPR002477">
    <property type="entry name" value="Peptidoglycan-bd-like"/>
</dbReference>
<proteinExistence type="predicted"/>
<dbReference type="InterPro" id="IPR036365">
    <property type="entry name" value="PGBD-like_sf"/>
</dbReference>
<evidence type="ECO:0000259" key="4">
    <source>
        <dbReference type="Pfam" id="PF01471"/>
    </source>
</evidence>
<protein>
    <submittedName>
        <fullName evidence="5">Peptidoglycan-binding protein</fullName>
    </submittedName>
</protein>
<name>A0AAJ6AMG3_9MICC</name>